<dbReference type="EMBL" id="CP107941">
    <property type="protein sequence ID" value="WUI80968.1"/>
    <property type="molecule type" value="Genomic_DNA"/>
</dbReference>
<proteinExistence type="predicted"/>
<protein>
    <recommendedName>
        <fullName evidence="5">Serine/threonine protein kinase</fullName>
    </recommendedName>
</protein>
<evidence type="ECO:0000256" key="2">
    <source>
        <dbReference type="SAM" id="Phobius"/>
    </source>
</evidence>
<evidence type="ECO:0000256" key="1">
    <source>
        <dbReference type="SAM" id="MobiDB-lite"/>
    </source>
</evidence>
<evidence type="ECO:0000313" key="3">
    <source>
        <dbReference type="EMBL" id="WUI80968.1"/>
    </source>
</evidence>
<keyword evidence="4" id="KW-1185">Reference proteome</keyword>
<reference evidence="3 4" key="1">
    <citation type="submission" date="2022-10" db="EMBL/GenBank/DDBJ databases">
        <title>The complete genomes of actinobacterial strains from the NBC collection.</title>
        <authorList>
            <person name="Joergensen T.S."/>
            <person name="Alvarez Arevalo M."/>
            <person name="Sterndorff E.B."/>
            <person name="Faurdal D."/>
            <person name="Vuksanovic O."/>
            <person name="Mourched A.-S."/>
            <person name="Charusanti P."/>
            <person name="Shaw S."/>
            <person name="Blin K."/>
            <person name="Weber T."/>
        </authorList>
    </citation>
    <scope>NUCLEOTIDE SEQUENCE [LARGE SCALE GENOMIC DNA]</scope>
    <source>
        <strain evidence="3 4">NBC_00396</strain>
    </source>
</reference>
<keyword evidence="2" id="KW-1133">Transmembrane helix</keyword>
<feature type="region of interest" description="Disordered" evidence="1">
    <location>
        <begin position="1"/>
        <end position="29"/>
    </location>
</feature>
<keyword evidence="2" id="KW-0472">Membrane</keyword>
<gene>
    <name evidence="3" type="ORF">OG375_24000</name>
</gene>
<evidence type="ECO:0000313" key="4">
    <source>
        <dbReference type="Proteomes" id="UP001346877"/>
    </source>
</evidence>
<dbReference type="RefSeq" id="WP_328367531.1">
    <property type="nucleotide sequence ID" value="NZ_CP107936.1"/>
</dbReference>
<evidence type="ECO:0008006" key="5">
    <source>
        <dbReference type="Google" id="ProtNLM"/>
    </source>
</evidence>
<dbReference type="Proteomes" id="UP001346877">
    <property type="component" value="Chromosome"/>
</dbReference>
<keyword evidence="2" id="KW-0812">Transmembrane</keyword>
<name>A0ABZ1PAB1_9ACTN</name>
<organism evidence="3 4">
    <name type="scientific">Micromonospora zamorensis</name>
    <dbReference type="NCBI Taxonomy" id="709883"/>
    <lineage>
        <taxon>Bacteria</taxon>
        <taxon>Bacillati</taxon>
        <taxon>Actinomycetota</taxon>
        <taxon>Actinomycetes</taxon>
        <taxon>Micromonosporales</taxon>
        <taxon>Micromonosporaceae</taxon>
        <taxon>Micromonospora</taxon>
    </lineage>
</organism>
<accession>A0ABZ1PAB1</accession>
<feature type="compositionally biased region" description="Basic and acidic residues" evidence="1">
    <location>
        <begin position="12"/>
        <end position="25"/>
    </location>
</feature>
<feature type="transmembrane region" description="Helical" evidence="2">
    <location>
        <begin position="32"/>
        <end position="51"/>
    </location>
</feature>
<sequence length="282" mass="29943">MFRQGGTEAVQTDERPAKSNGSEHHVGRHRRVVGTAVGVTVALALVGGILLSRRVPDQATTQPPAANTAPAAAPPVTSAIGWNAALVARDDTTITVYASLGDTRCKDVVQPQATVTEQTDTQVVVAANGRIIDANDCSTSGIRMPLVVSLQKPLGDRVLRDAASALPPPTFSERELPDLASDKRWSPHSSHCDEGWCQSYNGPNGSTLFTGAGRTVGGESSAAVGTVSIGSREGTITGSPERSWQVRWEVGDVTYSLRLTPTEGETFSLQEFRAELARLRWT</sequence>